<protein>
    <submittedName>
        <fullName evidence="2">Uncharacterized protein</fullName>
    </submittedName>
</protein>
<dbReference type="Proteomes" id="UP000325780">
    <property type="component" value="Unassembled WGS sequence"/>
</dbReference>
<evidence type="ECO:0000256" key="1">
    <source>
        <dbReference type="SAM" id="MobiDB-lite"/>
    </source>
</evidence>
<proteinExistence type="predicted"/>
<evidence type="ECO:0000313" key="2">
    <source>
        <dbReference type="EMBL" id="KAE8150591.1"/>
    </source>
</evidence>
<evidence type="ECO:0000313" key="3">
    <source>
        <dbReference type="Proteomes" id="UP000325780"/>
    </source>
</evidence>
<dbReference type="AlphaFoldDB" id="A0A5N6TWY9"/>
<gene>
    <name evidence="2" type="ORF">BDV25DRAFT_139676</name>
</gene>
<keyword evidence="3" id="KW-1185">Reference proteome</keyword>
<sequence>MGSSWNPNEESTRRSRETIFESQVDALVHKYRAIPQRHPVVEEILKSPSELGLLTNAVLRHVNLIQCRSQIISNGQLTIYDRALLLLTQYGENLLDPGIFEFFLAEFLGITSFTSPAMARITIHRRLELEGAVNRSVPQSPSRNIPFPNSRIPTGSFGVDEVIKNEPSYTLPDDVDPFAFNPPTQHQTHQGGFGTNSNTCSLNPAVQEQIIRLMGVYYRAKDEYFRARQTTGTVGLETVRFLRDTAENTLTYLHQNGVTRHSAIPDLHHTFEETKDMAVQLTGGRRRHFDDEQSKLHRKKKRRIVDSYRPEE</sequence>
<organism evidence="2 3">
    <name type="scientific">Aspergillus avenaceus</name>
    <dbReference type="NCBI Taxonomy" id="36643"/>
    <lineage>
        <taxon>Eukaryota</taxon>
        <taxon>Fungi</taxon>
        <taxon>Dikarya</taxon>
        <taxon>Ascomycota</taxon>
        <taxon>Pezizomycotina</taxon>
        <taxon>Eurotiomycetes</taxon>
        <taxon>Eurotiomycetidae</taxon>
        <taxon>Eurotiales</taxon>
        <taxon>Aspergillaceae</taxon>
        <taxon>Aspergillus</taxon>
        <taxon>Aspergillus subgen. Circumdati</taxon>
    </lineage>
</organism>
<name>A0A5N6TWY9_ASPAV</name>
<feature type="region of interest" description="Disordered" evidence="1">
    <location>
        <begin position="284"/>
        <end position="312"/>
    </location>
</feature>
<accession>A0A5N6TWY9</accession>
<dbReference type="OrthoDB" id="5296805at2759"/>
<reference evidence="2 3" key="1">
    <citation type="submission" date="2019-04" db="EMBL/GenBank/DDBJ databases">
        <title>Friends and foes A comparative genomics study of 23 Aspergillus species from section Flavi.</title>
        <authorList>
            <consortium name="DOE Joint Genome Institute"/>
            <person name="Kjaerbolling I."/>
            <person name="Vesth T."/>
            <person name="Frisvad J.C."/>
            <person name="Nybo J.L."/>
            <person name="Theobald S."/>
            <person name="Kildgaard S."/>
            <person name="Isbrandt T."/>
            <person name="Kuo A."/>
            <person name="Sato A."/>
            <person name="Lyhne E.K."/>
            <person name="Kogle M.E."/>
            <person name="Wiebenga A."/>
            <person name="Kun R.S."/>
            <person name="Lubbers R.J."/>
            <person name="Makela M.R."/>
            <person name="Barry K."/>
            <person name="Chovatia M."/>
            <person name="Clum A."/>
            <person name="Daum C."/>
            <person name="Haridas S."/>
            <person name="He G."/>
            <person name="LaButti K."/>
            <person name="Lipzen A."/>
            <person name="Mondo S."/>
            <person name="Riley R."/>
            <person name="Salamov A."/>
            <person name="Simmons B.A."/>
            <person name="Magnuson J.K."/>
            <person name="Henrissat B."/>
            <person name="Mortensen U.H."/>
            <person name="Larsen T.O."/>
            <person name="Devries R.P."/>
            <person name="Grigoriev I.V."/>
            <person name="Machida M."/>
            <person name="Baker S.E."/>
            <person name="Andersen M.R."/>
        </authorList>
    </citation>
    <scope>NUCLEOTIDE SEQUENCE [LARGE SCALE GENOMIC DNA]</scope>
    <source>
        <strain evidence="2 3">IBT 18842</strain>
    </source>
</reference>
<dbReference type="EMBL" id="ML742090">
    <property type="protein sequence ID" value="KAE8150591.1"/>
    <property type="molecule type" value="Genomic_DNA"/>
</dbReference>